<proteinExistence type="predicted"/>
<protein>
    <submittedName>
        <fullName evidence="2">Amino acid deaminase/aldolase</fullName>
    </submittedName>
</protein>
<dbReference type="EMBL" id="BAAARN010000001">
    <property type="protein sequence ID" value="GAA2734480.1"/>
    <property type="molecule type" value="Genomic_DNA"/>
</dbReference>
<accession>A0ABN3ULV2</accession>
<dbReference type="PANTHER" id="PTHR28004:SF2">
    <property type="entry name" value="D-SERINE DEHYDRATASE"/>
    <property type="match status" value="1"/>
</dbReference>
<dbReference type="InterPro" id="IPR051466">
    <property type="entry name" value="D-amino_acid_metab_enzyme"/>
</dbReference>
<reference evidence="2 3" key="1">
    <citation type="journal article" date="2019" name="Int. J. Syst. Evol. Microbiol.">
        <title>The Global Catalogue of Microorganisms (GCM) 10K type strain sequencing project: providing services to taxonomists for standard genome sequencing and annotation.</title>
        <authorList>
            <consortium name="The Broad Institute Genomics Platform"/>
            <consortium name="The Broad Institute Genome Sequencing Center for Infectious Disease"/>
            <person name="Wu L."/>
            <person name="Ma J."/>
        </authorList>
    </citation>
    <scope>NUCLEOTIDE SEQUENCE [LARGE SCALE GENOMIC DNA]</scope>
    <source>
        <strain evidence="2 3">JCM 16378</strain>
    </source>
</reference>
<dbReference type="RefSeq" id="WP_425565322.1">
    <property type="nucleotide sequence ID" value="NZ_BAAARN010000001.1"/>
</dbReference>
<dbReference type="InterPro" id="IPR029066">
    <property type="entry name" value="PLP-binding_barrel"/>
</dbReference>
<comment type="caution">
    <text evidence="2">The sequence shown here is derived from an EMBL/GenBank/DDBJ whole genome shotgun (WGS) entry which is preliminary data.</text>
</comment>
<dbReference type="InterPro" id="IPR001608">
    <property type="entry name" value="Ala_racemase_N"/>
</dbReference>
<evidence type="ECO:0000259" key="1">
    <source>
        <dbReference type="Pfam" id="PF01168"/>
    </source>
</evidence>
<dbReference type="PANTHER" id="PTHR28004">
    <property type="entry name" value="ZGC:162816-RELATED"/>
    <property type="match status" value="1"/>
</dbReference>
<gene>
    <name evidence="2" type="ORF">GCM10009867_14700</name>
</gene>
<dbReference type="Pfam" id="PF01168">
    <property type="entry name" value="Ala_racemase_N"/>
    <property type="match status" value="1"/>
</dbReference>
<sequence length="396" mass="41577">MTLLRGVPLDAGPAGVSAAWDLATAGLPAPLAVVDLDAFDANADDLVRRAGGLPIRVASKSVRCRSLLQRVLARPGFHGVMAYSVREACWLVDSGLEDVFVAYPSVDVLAVAELALDGWAARQVTLTIDSLDHVRLLAGLHRPHGLRVAVDVDASLRVGPVHIGVRRSPVRTPEDAAVVARAAADAGLSVVGLMFYDAQVAGLPDSSPAVRLVKARSSASLMNRRQAVVAAVRRVADLEFVNGGGTGSVHLTALDPAVTEVAAGSGLYGPTLFDGYDDFSPRPAAAFALAVTRRPGPGFVTVSGGGFIASGPPGWERLPAVFGRRGLRLVRREGAGEVQTPLRGKGARDLSVGDRVWFRHAKAGELCERFNALHLVSGTDLVETVPTYRGEGRNFG</sequence>
<name>A0ABN3ULV2_9MICO</name>
<keyword evidence="3" id="KW-1185">Reference proteome</keyword>
<feature type="domain" description="Alanine racemase N-terminal" evidence="1">
    <location>
        <begin position="34"/>
        <end position="270"/>
    </location>
</feature>
<evidence type="ECO:0000313" key="3">
    <source>
        <dbReference type="Proteomes" id="UP001501326"/>
    </source>
</evidence>
<dbReference type="Proteomes" id="UP001501326">
    <property type="component" value="Unassembled WGS sequence"/>
</dbReference>
<organism evidence="2 3">
    <name type="scientific">Pedococcus aerophilus</name>
    <dbReference type="NCBI Taxonomy" id="436356"/>
    <lineage>
        <taxon>Bacteria</taxon>
        <taxon>Bacillati</taxon>
        <taxon>Actinomycetota</taxon>
        <taxon>Actinomycetes</taxon>
        <taxon>Micrococcales</taxon>
        <taxon>Intrasporangiaceae</taxon>
        <taxon>Pedococcus</taxon>
    </lineage>
</organism>
<dbReference type="SUPFAM" id="SSF51419">
    <property type="entry name" value="PLP-binding barrel"/>
    <property type="match status" value="1"/>
</dbReference>
<evidence type="ECO:0000313" key="2">
    <source>
        <dbReference type="EMBL" id="GAA2734480.1"/>
    </source>
</evidence>
<dbReference type="Gene3D" id="3.20.20.10">
    <property type="entry name" value="Alanine racemase"/>
    <property type="match status" value="1"/>
</dbReference>